<dbReference type="Pfam" id="PF07714">
    <property type="entry name" value="PK_Tyr_Ser-Thr"/>
    <property type="match status" value="1"/>
</dbReference>
<dbReference type="InterPro" id="IPR050167">
    <property type="entry name" value="Ser_Thr_protein_kinase"/>
</dbReference>
<protein>
    <submittedName>
        <fullName evidence="3">Proline-rich receptor-like protein kinase PERK2</fullName>
    </submittedName>
</protein>
<keyword evidence="3" id="KW-0418">Kinase</keyword>
<dbReference type="InterPro" id="IPR011009">
    <property type="entry name" value="Kinase-like_dom_sf"/>
</dbReference>
<comment type="caution">
    <text evidence="3">The sequence shown here is derived from an EMBL/GenBank/DDBJ whole genome shotgun (WGS) entry which is preliminary data.</text>
</comment>
<gene>
    <name evidence="3" type="ORF">TSOC_010605</name>
</gene>
<dbReference type="GO" id="GO:0004672">
    <property type="term" value="F:protein kinase activity"/>
    <property type="evidence" value="ECO:0007669"/>
    <property type="project" value="InterPro"/>
</dbReference>
<dbReference type="AlphaFoldDB" id="A0A2J7ZSU3"/>
<accession>A0A2J7ZSU3</accession>
<dbReference type="GO" id="GO:0005737">
    <property type="term" value="C:cytoplasm"/>
    <property type="evidence" value="ECO:0007669"/>
    <property type="project" value="TreeGrafter"/>
</dbReference>
<keyword evidence="3" id="KW-0675">Receptor</keyword>
<keyword evidence="3" id="KW-0808">Transferase</keyword>
<dbReference type="InterPro" id="IPR001245">
    <property type="entry name" value="Ser-Thr/Tyr_kinase_cat_dom"/>
</dbReference>
<evidence type="ECO:0000313" key="4">
    <source>
        <dbReference type="Proteomes" id="UP000236333"/>
    </source>
</evidence>
<dbReference type="GO" id="GO:0007165">
    <property type="term" value="P:signal transduction"/>
    <property type="evidence" value="ECO:0007669"/>
    <property type="project" value="TreeGrafter"/>
</dbReference>
<dbReference type="SUPFAM" id="SSF56112">
    <property type="entry name" value="Protein kinase-like (PK-like)"/>
    <property type="match status" value="1"/>
</dbReference>
<reference evidence="3 4" key="1">
    <citation type="journal article" date="2017" name="Mol. Biol. Evol.">
        <title>The 4-celled Tetrabaena socialis nuclear genome reveals the essential components for genetic control of cell number at the origin of multicellularity in the volvocine lineage.</title>
        <authorList>
            <person name="Featherston J."/>
            <person name="Arakaki Y."/>
            <person name="Hanschen E.R."/>
            <person name="Ferris P.J."/>
            <person name="Michod R.E."/>
            <person name="Olson B.J.S.C."/>
            <person name="Nozaki H."/>
            <person name="Durand P.M."/>
        </authorList>
    </citation>
    <scope>NUCLEOTIDE SEQUENCE [LARGE SCALE GENOMIC DNA]</scope>
    <source>
        <strain evidence="3 4">NIES-571</strain>
    </source>
</reference>
<evidence type="ECO:0000256" key="1">
    <source>
        <dbReference type="SAM" id="MobiDB-lite"/>
    </source>
</evidence>
<proteinExistence type="predicted"/>
<evidence type="ECO:0000313" key="3">
    <source>
        <dbReference type="EMBL" id="PNH03343.1"/>
    </source>
</evidence>
<name>A0A2J7ZSU3_9CHLO</name>
<feature type="compositionally biased region" description="Low complexity" evidence="1">
    <location>
        <begin position="216"/>
        <end position="239"/>
    </location>
</feature>
<dbReference type="PANTHER" id="PTHR23257:SF958">
    <property type="entry name" value="SERINE_THREONINE-PROTEIN KINASE WNK4"/>
    <property type="match status" value="1"/>
</dbReference>
<dbReference type="PANTHER" id="PTHR23257">
    <property type="entry name" value="SERINE-THREONINE PROTEIN KINASE"/>
    <property type="match status" value="1"/>
</dbReference>
<feature type="region of interest" description="Disordered" evidence="1">
    <location>
        <begin position="474"/>
        <end position="541"/>
    </location>
</feature>
<keyword evidence="4" id="KW-1185">Reference proteome</keyword>
<organism evidence="3 4">
    <name type="scientific">Tetrabaena socialis</name>
    <dbReference type="NCBI Taxonomy" id="47790"/>
    <lineage>
        <taxon>Eukaryota</taxon>
        <taxon>Viridiplantae</taxon>
        <taxon>Chlorophyta</taxon>
        <taxon>core chlorophytes</taxon>
        <taxon>Chlorophyceae</taxon>
        <taxon>CS clade</taxon>
        <taxon>Chlamydomonadales</taxon>
        <taxon>Tetrabaenaceae</taxon>
        <taxon>Tetrabaena</taxon>
    </lineage>
</organism>
<feature type="domain" description="Serine-threonine/tyrosine-protein kinase catalytic" evidence="2">
    <location>
        <begin position="386"/>
        <end position="444"/>
    </location>
</feature>
<feature type="region of interest" description="Disordered" evidence="1">
    <location>
        <begin position="216"/>
        <end position="242"/>
    </location>
</feature>
<sequence>MFLLHYPPIRATHHQAGATPEPVTSVDSLMPWVPVAYSGGGGDGCSGGGQPARAARLPWGTWQVPTAVAATATVPAWGGWKPTFAAEALQLWDSCKPKAASTAALPPPAWGVWQPPAAVAAPPLHAAASVECLAAAGCLPGGTTIRAAPPDQDLDNGVWVAAAQVPNSRAGDALHRVRESGTALGTEPCAEARTGNGGLARGSMCGAIFSEPHGSGASNGSAGSAGNAGSWGSAASSGRGSSGGCAEPVQLLACEPLMLASPLLPLRSANDDAAAPVAGTNADAASHQPTSPFLTPPACKGLPPRLIPADAEVAASAATNATGADAHFERPAAAIVNAAAAKPGAAAVDSGTSVPTTLSSLDPVVLLCLALDVARGMAYLHGFGLAAKVCDFGLSGHPGNGATHLSGACRRCLLYSAPELVSSGASSPASDCDAFGVVLWELALGRDLPSVLADERLGAGVRAWMARQPVAAFEGEESHKVEDRNEEEDKEEPVAAFEGEESHKVEDRNEEEDKEEVPAAWPATVGRVAQEHKGSPGSDGI</sequence>
<dbReference type="Proteomes" id="UP000236333">
    <property type="component" value="Unassembled WGS sequence"/>
</dbReference>
<dbReference type="Gene3D" id="1.10.510.10">
    <property type="entry name" value="Transferase(Phosphotransferase) domain 1"/>
    <property type="match status" value="1"/>
</dbReference>
<dbReference type="EMBL" id="PGGS01000515">
    <property type="protein sequence ID" value="PNH03343.1"/>
    <property type="molecule type" value="Genomic_DNA"/>
</dbReference>
<evidence type="ECO:0000259" key="2">
    <source>
        <dbReference type="Pfam" id="PF07714"/>
    </source>
</evidence>